<protein>
    <submittedName>
        <fullName evidence="2">Uncharacterized protein</fullName>
    </submittedName>
</protein>
<organism evidence="2 3">
    <name type="scientific">Boletus edulis BED1</name>
    <dbReference type="NCBI Taxonomy" id="1328754"/>
    <lineage>
        <taxon>Eukaryota</taxon>
        <taxon>Fungi</taxon>
        <taxon>Dikarya</taxon>
        <taxon>Basidiomycota</taxon>
        <taxon>Agaricomycotina</taxon>
        <taxon>Agaricomycetes</taxon>
        <taxon>Agaricomycetidae</taxon>
        <taxon>Boletales</taxon>
        <taxon>Boletineae</taxon>
        <taxon>Boletaceae</taxon>
        <taxon>Boletoideae</taxon>
        <taxon>Boletus</taxon>
    </lineage>
</organism>
<dbReference type="Proteomes" id="UP001194468">
    <property type="component" value="Unassembled WGS sequence"/>
</dbReference>
<accession>A0AAD4C248</accession>
<evidence type="ECO:0000313" key="3">
    <source>
        <dbReference type="Proteomes" id="UP001194468"/>
    </source>
</evidence>
<evidence type="ECO:0000256" key="1">
    <source>
        <dbReference type="SAM" id="MobiDB-lite"/>
    </source>
</evidence>
<proteinExistence type="predicted"/>
<reference evidence="2" key="1">
    <citation type="submission" date="2019-10" db="EMBL/GenBank/DDBJ databases">
        <authorList>
            <consortium name="DOE Joint Genome Institute"/>
            <person name="Kuo A."/>
            <person name="Miyauchi S."/>
            <person name="Kiss E."/>
            <person name="Drula E."/>
            <person name="Kohler A."/>
            <person name="Sanchez-Garcia M."/>
            <person name="Andreopoulos B."/>
            <person name="Barry K.W."/>
            <person name="Bonito G."/>
            <person name="Buee M."/>
            <person name="Carver A."/>
            <person name="Chen C."/>
            <person name="Cichocki N."/>
            <person name="Clum A."/>
            <person name="Culley D."/>
            <person name="Crous P.W."/>
            <person name="Fauchery L."/>
            <person name="Girlanda M."/>
            <person name="Hayes R."/>
            <person name="Keri Z."/>
            <person name="LaButti K."/>
            <person name="Lipzen A."/>
            <person name="Lombard V."/>
            <person name="Magnuson J."/>
            <person name="Maillard F."/>
            <person name="Morin E."/>
            <person name="Murat C."/>
            <person name="Nolan M."/>
            <person name="Ohm R."/>
            <person name="Pangilinan J."/>
            <person name="Pereira M."/>
            <person name="Perotto S."/>
            <person name="Peter M."/>
            <person name="Riley R."/>
            <person name="Sitrit Y."/>
            <person name="Stielow B."/>
            <person name="Szollosi G."/>
            <person name="Zifcakova L."/>
            <person name="Stursova M."/>
            <person name="Spatafora J.W."/>
            <person name="Tedersoo L."/>
            <person name="Vaario L.-M."/>
            <person name="Yamada A."/>
            <person name="Yan M."/>
            <person name="Wang P."/>
            <person name="Xu J."/>
            <person name="Bruns T."/>
            <person name="Baldrian P."/>
            <person name="Vilgalys R."/>
            <person name="Henrissat B."/>
            <person name="Grigoriev I.V."/>
            <person name="Hibbett D."/>
            <person name="Nagy L.G."/>
            <person name="Martin F.M."/>
        </authorList>
    </citation>
    <scope>NUCLEOTIDE SEQUENCE</scope>
    <source>
        <strain evidence="2">BED1</strain>
    </source>
</reference>
<dbReference type="EMBL" id="WHUW01000005">
    <property type="protein sequence ID" value="KAF8446093.1"/>
    <property type="molecule type" value="Genomic_DNA"/>
</dbReference>
<gene>
    <name evidence="2" type="ORF">L210DRAFT_2954583</name>
</gene>
<comment type="caution">
    <text evidence="2">The sequence shown here is derived from an EMBL/GenBank/DDBJ whole genome shotgun (WGS) entry which is preliminary data.</text>
</comment>
<feature type="region of interest" description="Disordered" evidence="1">
    <location>
        <begin position="1"/>
        <end position="22"/>
    </location>
</feature>
<sequence length="788" mass="87408">MYLATPFVSSMSASDTDSDPEPVLTTDTVSSLTAFAHLSTTRPGQALTAQCSVSQAADTLATLDFRLVRKDTALHGLIQNCASTILALFNTLLHQGPATDTSCGFISDIASILKPSFLDLLFQYRRLFRVIAARDFKLGSAPQAVVCWVDVVLAKLGDVVALIAAGLDGDCPGHSLPEPLMAQREEDNLRAAIQLPDNWDMLPSMLLSERVSAAAKRLSIRLMMGRYILCPALSGQVGIDNTIHRLFSTFADFVRQRAARVDELRSTSGPGLQCLLQQEHLTNAMAISLFAAADIAQDSMIDRERTPAFRPQTTAAAMQLLRFTLNRGGYITQTNILSPPDHLDIPTNVIIRWGIVPRWTWTVWLEYSNLHADTIMYLTTTYIQHHSAGPESLLEVSDLMSIHSRPSDQAALISVMIDLNFRFISMLSAGAHSKQLSAGTTSVLHRSCQSFLQWMNRDSCGIRRSKECCKALIILFGYLSQNEQHFALNELVIECLALVGGQCAREAWKAATEDNNFCFLEVLGQSVMQIKTALSRDELPKSRETCAAQLMQFLVIMMSKDVQPLDMDAFVDFIEVIGERVVEMPLNDRQFLCETLLTCLATARLSKIDLPLSKSKVAVDDEAIWHLGMCSGGVNLFLASAFSLYITSAPVSVEPLTRLEGLEYLLDLALLICSRHYPREDEPLALIVLPTICDALAHLLEHKDDTTGVYIWGNTRMSALCGLLRSLCSREDEDTVNDGYGELLRRRLSSTVRRVLGEMDGEVREDGEYELVFCRREGFSRLLYVKMV</sequence>
<name>A0AAD4C248_BOLED</name>
<evidence type="ECO:0000313" key="2">
    <source>
        <dbReference type="EMBL" id="KAF8446093.1"/>
    </source>
</evidence>
<keyword evidence="3" id="KW-1185">Reference proteome</keyword>
<dbReference type="AlphaFoldDB" id="A0AAD4C248"/>
<reference evidence="2" key="2">
    <citation type="journal article" date="2020" name="Nat. Commun.">
        <title>Large-scale genome sequencing of mycorrhizal fungi provides insights into the early evolution of symbiotic traits.</title>
        <authorList>
            <person name="Miyauchi S."/>
            <person name="Kiss E."/>
            <person name="Kuo A."/>
            <person name="Drula E."/>
            <person name="Kohler A."/>
            <person name="Sanchez-Garcia M."/>
            <person name="Morin E."/>
            <person name="Andreopoulos B."/>
            <person name="Barry K.W."/>
            <person name="Bonito G."/>
            <person name="Buee M."/>
            <person name="Carver A."/>
            <person name="Chen C."/>
            <person name="Cichocki N."/>
            <person name="Clum A."/>
            <person name="Culley D."/>
            <person name="Crous P.W."/>
            <person name="Fauchery L."/>
            <person name="Girlanda M."/>
            <person name="Hayes R.D."/>
            <person name="Keri Z."/>
            <person name="LaButti K."/>
            <person name="Lipzen A."/>
            <person name="Lombard V."/>
            <person name="Magnuson J."/>
            <person name="Maillard F."/>
            <person name="Murat C."/>
            <person name="Nolan M."/>
            <person name="Ohm R.A."/>
            <person name="Pangilinan J."/>
            <person name="Pereira M.F."/>
            <person name="Perotto S."/>
            <person name="Peter M."/>
            <person name="Pfister S."/>
            <person name="Riley R."/>
            <person name="Sitrit Y."/>
            <person name="Stielow J.B."/>
            <person name="Szollosi G."/>
            <person name="Zifcakova L."/>
            <person name="Stursova M."/>
            <person name="Spatafora J.W."/>
            <person name="Tedersoo L."/>
            <person name="Vaario L.M."/>
            <person name="Yamada A."/>
            <person name="Yan M."/>
            <person name="Wang P."/>
            <person name="Xu J."/>
            <person name="Bruns T."/>
            <person name="Baldrian P."/>
            <person name="Vilgalys R."/>
            <person name="Dunand C."/>
            <person name="Henrissat B."/>
            <person name="Grigoriev I.V."/>
            <person name="Hibbett D."/>
            <person name="Nagy L.G."/>
            <person name="Martin F.M."/>
        </authorList>
    </citation>
    <scope>NUCLEOTIDE SEQUENCE</scope>
    <source>
        <strain evidence="2">BED1</strain>
    </source>
</reference>